<name>A0ABN8X421_9GAMM</name>
<evidence type="ECO:0000256" key="3">
    <source>
        <dbReference type="ARBA" id="ARBA00022833"/>
    </source>
</evidence>
<dbReference type="RefSeq" id="WP_026612095.1">
    <property type="nucleotide sequence ID" value="NZ_OX458333.1"/>
</dbReference>
<evidence type="ECO:0000259" key="5">
    <source>
        <dbReference type="Pfam" id="PF01258"/>
    </source>
</evidence>
<keyword evidence="3" id="KW-0862">Zinc</keyword>
<dbReference type="SUPFAM" id="SSF57716">
    <property type="entry name" value="Glucocorticoid receptor-like (DNA-binding domain)"/>
    <property type="match status" value="1"/>
</dbReference>
<keyword evidence="7" id="KW-1185">Reference proteome</keyword>
<dbReference type="SUPFAM" id="SSF109635">
    <property type="entry name" value="DnaK suppressor protein DksA, alpha-hairpin domain"/>
    <property type="match status" value="1"/>
</dbReference>
<evidence type="ECO:0000256" key="2">
    <source>
        <dbReference type="ARBA" id="ARBA00022771"/>
    </source>
</evidence>
<evidence type="ECO:0000313" key="7">
    <source>
        <dbReference type="Proteomes" id="UP001162030"/>
    </source>
</evidence>
<dbReference type="InterPro" id="IPR000962">
    <property type="entry name" value="Znf_DskA_TraR"/>
</dbReference>
<accession>A0ABN8X421</accession>
<evidence type="ECO:0000256" key="4">
    <source>
        <dbReference type="PROSITE-ProRule" id="PRU00510"/>
    </source>
</evidence>
<dbReference type="PANTHER" id="PTHR33823:SF4">
    <property type="entry name" value="GENERAL STRESS PROTEIN 16O"/>
    <property type="match status" value="1"/>
</dbReference>
<keyword evidence="2" id="KW-0863">Zinc-finger</keyword>
<sequence length="131" mass="14772">MIEPLSDTQIAELKEALKSRFRELREEIRQELLASDNERYIDLAGQVHDIEEESVADLLVDLNLAIIDQHIRELQAIDAALLRIANNEYGVCVDCGGEIGYSRLKANPAAERCLDCQERYEHTHATPPASL</sequence>
<dbReference type="Gene3D" id="1.20.120.910">
    <property type="entry name" value="DksA, coiled-coil domain"/>
    <property type="match status" value="1"/>
</dbReference>
<dbReference type="EMBL" id="OX458333">
    <property type="protein sequence ID" value="CAI8774600.1"/>
    <property type="molecule type" value="Genomic_DNA"/>
</dbReference>
<evidence type="ECO:0000313" key="6">
    <source>
        <dbReference type="EMBL" id="CAI8774600.1"/>
    </source>
</evidence>
<gene>
    <name evidence="6" type="ORF">MSZNOR_1097</name>
</gene>
<dbReference type="Proteomes" id="UP001162030">
    <property type="component" value="Chromosome"/>
</dbReference>
<dbReference type="Pfam" id="PF01258">
    <property type="entry name" value="zf-dskA_traR"/>
    <property type="match status" value="1"/>
</dbReference>
<dbReference type="InterPro" id="IPR037187">
    <property type="entry name" value="DnaK_N"/>
</dbReference>
<feature type="zinc finger region" description="dksA C4-type" evidence="4">
    <location>
        <begin position="92"/>
        <end position="116"/>
    </location>
</feature>
<feature type="domain" description="Zinc finger DksA/TraR C4-type" evidence="5">
    <location>
        <begin position="88"/>
        <end position="122"/>
    </location>
</feature>
<proteinExistence type="predicted"/>
<evidence type="ECO:0000256" key="1">
    <source>
        <dbReference type="ARBA" id="ARBA00022723"/>
    </source>
</evidence>
<keyword evidence="1" id="KW-0479">Metal-binding</keyword>
<organism evidence="6 7">
    <name type="scientific">Methylocaldum szegediense</name>
    <dbReference type="NCBI Taxonomy" id="73780"/>
    <lineage>
        <taxon>Bacteria</taxon>
        <taxon>Pseudomonadati</taxon>
        <taxon>Pseudomonadota</taxon>
        <taxon>Gammaproteobacteria</taxon>
        <taxon>Methylococcales</taxon>
        <taxon>Methylococcaceae</taxon>
        <taxon>Methylocaldum</taxon>
    </lineage>
</organism>
<protein>
    <submittedName>
        <fullName evidence="6">DnaK suppressor protein</fullName>
    </submittedName>
</protein>
<reference evidence="6 7" key="1">
    <citation type="submission" date="2023-03" db="EMBL/GenBank/DDBJ databases">
        <authorList>
            <person name="Pearce D."/>
        </authorList>
    </citation>
    <scope>NUCLEOTIDE SEQUENCE [LARGE SCALE GENOMIC DNA]</scope>
    <source>
        <strain evidence="6">Msz</strain>
    </source>
</reference>
<dbReference type="PROSITE" id="PS51128">
    <property type="entry name" value="ZF_DKSA_2"/>
    <property type="match status" value="1"/>
</dbReference>
<dbReference type="PANTHER" id="PTHR33823">
    <property type="entry name" value="RNA POLYMERASE-BINDING TRANSCRIPTION FACTOR DKSA-RELATED"/>
    <property type="match status" value="1"/>
</dbReference>